<dbReference type="Proteomes" id="UP001430700">
    <property type="component" value="Unassembled WGS sequence"/>
</dbReference>
<name>A0ABS8M865_9FLAO</name>
<reference evidence="1" key="1">
    <citation type="submission" date="2021-11" db="EMBL/GenBank/DDBJ databases">
        <title>Description of novel Flavobacterium species.</title>
        <authorList>
            <person name="Saticioglu I.B."/>
            <person name="Ay H."/>
            <person name="Altun S."/>
            <person name="Duman M."/>
        </authorList>
    </citation>
    <scope>NUCLEOTIDE SEQUENCE</scope>
    <source>
        <strain evidence="1">F-126</strain>
    </source>
</reference>
<evidence type="ECO:0000313" key="1">
    <source>
        <dbReference type="EMBL" id="MCC9020423.1"/>
    </source>
</evidence>
<comment type="caution">
    <text evidence="1">The sequence shown here is derived from an EMBL/GenBank/DDBJ whole genome shotgun (WGS) entry which is preliminary data.</text>
</comment>
<sequence>MKEYAVIFDTNSYRYLVNEKTEEQQKTSLAEIKTLEQKKNIIPYASVIVGMEMLANLTESDYGFNFKDCLNGVKTMATHCQEDDGETLRIFPHAALHITKSYFNFIPTELEDRVRNLGGVINDLKKDSKSAVKTHRERNTFDDIKQYIDGEEATFSSQITILIEGVRQEIINKHPKIAKKQLRAKLLDYIENGVFEPLMAFAVILAVSSKYQIQLPESEVINRAFSLNIEFPLSVGFFRWVAYKIVNDDIDMSSKTSREKRWNWVWDYHVSFALNESTLSGREIIIVTSDKDMTEMVGDFGYSNKVFTLTEYIEFLKE</sequence>
<evidence type="ECO:0008006" key="3">
    <source>
        <dbReference type="Google" id="ProtNLM"/>
    </source>
</evidence>
<keyword evidence="2" id="KW-1185">Reference proteome</keyword>
<gene>
    <name evidence="1" type="ORF">LNQ34_21880</name>
</gene>
<protein>
    <recommendedName>
        <fullName evidence="3">PIN domain-containing protein</fullName>
    </recommendedName>
</protein>
<dbReference type="EMBL" id="JAJJMN010000002">
    <property type="protein sequence ID" value="MCC9020423.1"/>
    <property type="molecule type" value="Genomic_DNA"/>
</dbReference>
<evidence type="ECO:0000313" key="2">
    <source>
        <dbReference type="Proteomes" id="UP001430700"/>
    </source>
</evidence>
<organism evidence="1 2">
    <name type="scientific">Flavobacterium lipolyticum</name>
    <dbReference type="NCBI Taxonomy" id="2893754"/>
    <lineage>
        <taxon>Bacteria</taxon>
        <taxon>Pseudomonadati</taxon>
        <taxon>Bacteroidota</taxon>
        <taxon>Flavobacteriia</taxon>
        <taxon>Flavobacteriales</taxon>
        <taxon>Flavobacteriaceae</taxon>
        <taxon>Flavobacterium</taxon>
    </lineage>
</organism>
<proteinExistence type="predicted"/>
<dbReference type="RefSeq" id="WP_230001242.1">
    <property type="nucleotide sequence ID" value="NZ_JAJJMN010000002.1"/>
</dbReference>
<accession>A0ABS8M865</accession>